<dbReference type="Gene3D" id="2.30.110.10">
    <property type="entry name" value="Electron Transport, Fmn-binding Protein, Chain A"/>
    <property type="match status" value="1"/>
</dbReference>
<reference evidence="2 3" key="1">
    <citation type="submission" date="2017-06" db="EMBL/GenBank/DDBJ databases">
        <title>Draft Genome Sequence of Natranaerobius trueperi halophilic, alkalithermophilic bacteria from soda lakes.</title>
        <authorList>
            <person name="Zhao B."/>
        </authorList>
    </citation>
    <scope>NUCLEOTIDE SEQUENCE [LARGE SCALE GENOMIC DNA]</scope>
    <source>
        <strain evidence="2 3">DSM 18760</strain>
    </source>
</reference>
<keyword evidence="3" id="KW-1185">Reference proteome</keyword>
<dbReference type="InterPro" id="IPR011576">
    <property type="entry name" value="Pyridox_Oxase_N"/>
</dbReference>
<dbReference type="PANTHER" id="PTHR40660:SF1">
    <property type="entry name" value="5'-PHOSPHATE OXIDASE PUTATIVE DOMAIN-CONTAINING PROTEIN-RELATED"/>
    <property type="match status" value="1"/>
</dbReference>
<dbReference type="PANTHER" id="PTHR40660">
    <property type="entry name" value="5'-PHOSPHATE OXIDASE PUTATIVE DOMAIN-CONTAINING PROTEIN-RELATED"/>
    <property type="match status" value="1"/>
</dbReference>
<dbReference type="Pfam" id="PF01243">
    <property type="entry name" value="PNPOx_N"/>
    <property type="match status" value="1"/>
</dbReference>
<gene>
    <name evidence="2" type="ORF">CDO51_10865</name>
</gene>
<protein>
    <recommendedName>
        <fullName evidence="1">Pyridoxamine 5'-phosphate oxidase N-terminal domain-containing protein</fullName>
    </recommendedName>
</protein>
<dbReference type="SUPFAM" id="SSF50475">
    <property type="entry name" value="FMN-binding split barrel"/>
    <property type="match status" value="1"/>
</dbReference>
<proteinExistence type="predicted"/>
<accession>A0A226BXD6</accession>
<sequence>MSHILGSKLTEEHKKLFNEKEVTAVVATVSENGYPNAAPMALFYAPDSKILRMSIGSMHETYKNIKQNGKVVVSVMEDDDIAFSVKGECDIIKEKSDVNDGMAVIEMKVDEVKKDTSPVARITGGVEIEPRNEKSVNFLKGLAEELRG</sequence>
<dbReference type="OrthoDB" id="2082150at2"/>
<feature type="domain" description="Pyridoxamine 5'-phosphate oxidase N-terminal" evidence="1">
    <location>
        <begin position="9"/>
        <end position="103"/>
    </location>
</feature>
<organism evidence="2 3">
    <name type="scientific">Natranaerobius trueperi</name>
    <dbReference type="NCBI Taxonomy" id="759412"/>
    <lineage>
        <taxon>Bacteria</taxon>
        <taxon>Bacillati</taxon>
        <taxon>Bacillota</taxon>
        <taxon>Clostridia</taxon>
        <taxon>Natranaerobiales</taxon>
        <taxon>Natranaerobiaceae</taxon>
        <taxon>Natranaerobius</taxon>
    </lineage>
</organism>
<dbReference type="AlphaFoldDB" id="A0A226BXD6"/>
<dbReference type="RefSeq" id="WP_089024283.1">
    <property type="nucleotide sequence ID" value="NZ_NIQC01000030.1"/>
</dbReference>
<dbReference type="Proteomes" id="UP000214588">
    <property type="component" value="Unassembled WGS sequence"/>
</dbReference>
<evidence type="ECO:0000313" key="3">
    <source>
        <dbReference type="Proteomes" id="UP000214588"/>
    </source>
</evidence>
<comment type="caution">
    <text evidence="2">The sequence shown here is derived from an EMBL/GenBank/DDBJ whole genome shotgun (WGS) entry which is preliminary data.</text>
</comment>
<dbReference type="InterPro" id="IPR012349">
    <property type="entry name" value="Split_barrel_FMN-bd"/>
</dbReference>
<dbReference type="EMBL" id="NIQC01000030">
    <property type="protein sequence ID" value="OWZ82994.1"/>
    <property type="molecule type" value="Genomic_DNA"/>
</dbReference>
<evidence type="ECO:0000259" key="1">
    <source>
        <dbReference type="Pfam" id="PF01243"/>
    </source>
</evidence>
<evidence type="ECO:0000313" key="2">
    <source>
        <dbReference type="EMBL" id="OWZ82994.1"/>
    </source>
</evidence>
<name>A0A226BXD6_9FIRM</name>